<evidence type="ECO:0000313" key="2">
    <source>
        <dbReference type="EMBL" id="NSL86900.1"/>
    </source>
</evidence>
<gene>
    <name evidence="2" type="ORF">ECE50_008665</name>
</gene>
<comment type="caution">
    <text evidence="2">The sequence shown here is derived from an EMBL/GenBank/DDBJ whole genome shotgun (WGS) entry which is preliminary data.</text>
</comment>
<dbReference type="AlphaFoldDB" id="A0A3S1B4R5"/>
<dbReference type="GO" id="GO:0003677">
    <property type="term" value="F:DNA binding"/>
    <property type="evidence" value="ECO:0007669"/>
    <property type="project" value="UniProtKB-KW"/>
</dbReference>
<dbReference type="Pfam" id="PF01381">
    <property type="entry name" value="HTH_3"/>
    <property type="match status" value="1"/>
</dbReference>
<organism evidence="2 3">
    <name type="scientific">Chitinophaga solisilvae</name>
    <dbReference type="NCBI Taxonomy" id="1233460"/>
    <lineage>
        <taxon>Bacteria</taxon>
        <taxon>Pseudomonadati</taxon>
        <taxon>Bacteroidota</taxon>
        <taxon>Chitinophagia</taxon>
        <taxon>Chitinophagales</taxon>
        <taxon>Chitinophagaceae</taxon>
        <taxon>Chitinophaga</taxon>
    </lineage>
</organism>
<dbReference type="OrthoDB" id="1357763at2"/>
<accession>A0A3S1B4R5</accession>
<keyword evidence="1" id="KW-0238">DNA-binding</keyword>
<proteinExistence type="predicted"/>
<dbReference type="PANTHER" id="PTHR46558">
    <property type="entry name" value="TRACRIPTIONAL REGULATORY PROTEIN-RELATED-RELATED"/>
    <property type="match status" value="1"/>
</dbReference>
<protein>
    <submittedName>
        <fullName evidence="2">Helix-turn-helix transcriptional regulator</fullName>
    </submittedName>
</protein>
<dbReference type="CDD" id="cd00093">
    <property type="entry name" value="HTH_XRE"/>
    <property type="match status" value="1"/>
</dbReference>
<dbReference type="InterPro" id="IPR010982">
    <property type="entry name" value="Lambda_DNA-bd_dom_sf"/>
</dbReference>
<dbReference type="Proteomes" id="UP000281028">
    <property type="component" value="Unassembled WGS sequence"/>
</dbReference>
<dbReference type="Gene3D" id="1.10.260.40">
    <property type="entry name" value="lambda repressor-like DNA-binding domains"/>
    <property type="match status" value="1"/>
</dbReference>
<evidence type="ECO:0000256" key="1">
    <source>
        <dbReference type="ARBA" id="ARBA00023125"/>
    </source>
</evidence>
<evidence type="ECO:0000313" key="3">
    <source>
        <dbReference type="Proteomes" id="UP000281028"/>
    </source>
</evidence>
<sequence>MQLNERILRARKERGLTQEELADLVGVTVRTIQRIERNESVPRSYTLKAIAAALNLPFETLTADRMAEAPVPAGAVSADTTHFLQVFNLSCFAYLLLPWIHFLVPSFLLRRQKNLETMAVARCRKIIRQQLYWMIALHVLMLFTFLNNYIQVTVSGNRQYIISYMWAFLVMYLLNAGVIFYNGRLIQKQLLRADGVVLTGK</sequence>
<dbReference type="PROSITE" id="PS50943">
    <property type="entry name" value="HTH_CROC1"/>
    <property type="match status" value="1"/>
</dbReference>
<reference evidence="2" key="1">
    <citation type="submission" date="2020-05" db="EMBL/GenBank/DDBJ databases">
        <title>Chitinophaga laudate sp. nov., isolated from a tropical peat swamp.</title>
        <authorList>
            <person name="Goh C.B.S."/>
            <person name="Lee M.S."/>
            <person name="Parimannan S."/>
            <person name="Pasbakhsh P."/>
            <person name="Yule C.M."/>
            <person name="Rajandas H."/>
            <person name="Loke S."/>
            <person name="Croft L."/>
            <person name="Tan J.B.L."/>
        </authorList>
    </citation>
    <scope>NUCLEOTIDE SEQUENCE</scope>
    <source>
        <strain evidence="2">Mgbs1</strain>
    </source>
</reference>
<dbReference type="PANTHER" id="PTHR46558:SF4">
    <property type="entry name" value="DNA-BIDING PHAGE PROTEIN"/>
    <property type="match status" value="1"/>
</dbReference>
<keyword evidence="3" id="KW-1185">Reference proteome</keyword>
<dbReference type="EMBL" id="RIAR02000001">
    <property type="protein sequence ID" value="NSL86900.1"/>
    <property type="molecule type" value="Genomic_DNA"/>
</dbReference>
<dbReference type="InterPro" id="IPR001387">
    <property type="entry name" value="Cro/C1-type_HTH"/>
</dbReference>
<dbReference type="SUPFAM" id="SSF47413">
    <property type="entry name" value="lambda repressor-like DNA-binding domains"/>
    <property type="match status" value="1"/>
</dbReference>
<name>A0A3S1B4R5_9BACT</name>
<dbReference type="SMART" id="SM00530">
    <property type="entry name" value="HTH_XRE"/>
    <property type="match status" value="1"/>
</dbReference>